<proteinExistence type="predicted"/>
<dbReference type="AlphaFoldDB" id="A0A699ZWP7"/>
<protein>
    <submittedName>
        <fullName evidence="1">Uncharacterized protein</fullName>
    </submittedName>
</protein>
<comment type="caution">
    <text evidence="1">The sequence shown here is derived from an EMBL/GenBank/DDBJ whole genome shotgun (WGS) entry which is preliminary data.</text>
</comment>
<name>A0A699ZWP7_HAELA</name>
<dbReference type="EMBL" id="BLLF01002867">
    <property type="protein sequence ID" value="GFH25620.1"/>
    <property type="molecule type" value="Genomic_DNA"/>
</dbReference>
<evidence type="ECO:0000313" key="2">
    <source>
        <dbReference type="Proteomes" id="UP000485058"/>
    </source>
</evidence>
<gene>
    <name evidence="1" type="ORF">HaLaN_23614</name>
</gene>
<reference evidence="1 2" key="1">
    <citation type="submission" date="2020-02" db="EMBL/GenBank/DDBJ databases">
        <title>Draft genome sequence of Haematococcus lacustris strain NIES-144.</title>
        <authorList>
            <person name="Morimoto D."/>
            <person name="Nakagawa S."/>
            <person name="Yoshida T."/>
            <person name="Sawayama S."/>
        </authorList>
    </citation>
    <scope>NUCLEOTIDE SEQUENCE [LARGE SCALE GENOMIC DNA]</scope>
    <source>
        <strain evidence="1 2">NIES-144</strain>
    </source>
</reference>
<organism evidence="1 2">
    <name type="scientific">Haematococcus lacustris</name>
    <name type="common">Green alga</name>
    <name type="synonym">Haematococcus pluvialis</name>
    <dbReference type="NCBI Taxonomy" id="44745"/>
    <lineage>
        <taxon>Eukaryota</taxon>
        <taxon>Viridiplantae</taxon>
        <taxon>Chlorophyta</taxon>
        <taxon>core chlorophytes</taxon>
        <taxon>Chlorophyceae</taxon>
        <taxon>CS clade</taxon>
        <taxon>Chlamydomonadales</taxon>
        <taxon>Haematococcaceae</taxon>
        <taxon>Haematococcus</taxon>
    </lineage>
</organism>
<sequence>MLHYAVPRIGLQEAARASPQGPSPAACSTVVCVHKAMLKLLLTSEHVFHANIGCPAFANNTAPAL</sequence>
<dbReference type="Proteomes" id="UP000485058">
    <property type="component" value="Unassembled WGS sequence"/>
</dbReference>
<accession>A0A699ZWP7</accession>
<evidence type="ECO:0000313" key="1">
    <source>
        <dbReference type="EMBL" id="GFH25620.1"/>
    </source>
</evidence>
<keyword evidence="2" id="KW-1185">Reference proteome</keyword>